<sequence>MGGIIFDEDEDEDEEGRFFGSGTIQHTNAALDFVDRADDGTDIKAKKMNQAWVRRLGLSFECKINKNSELVLSEKTREQRRSSSIRKMCSIHV</sequence>
<accession>A0A9P8K5Z5</accession>
<dbReference type="Proteomes" id="UP000767238">
    <property type="component" value="Unassembled WGS sequence"/>
</dbReference>
<evidence type="ECO:0000313" key="1">
    <source>
        <dbReference type="EMBL" id="KAH0222144.1"/>
    </source>
</evidence>
<dbReference type="AlphaFoldDB" id="A0A9P8K5Z5"/>
<reference evidence="1" key="2">
    <citation type="submission" date="2021-08" db="EMBL/GenBank/DDBJ databases">
        <authorList>
            <person name="Gostincar C."/>
            <person name="Sun X."/>
            <person name="Song Z."/>
            <person name="Gunde-Cimerman N."/>
        </authorList>
    </citation>
    <scope>NUCLEOTIDE SEQUENCE</scope>
    <source>
        <strain evidence="1">EXF-8016</strain>
    </source>
</reference>
<gene>
    <name evidence="1" type="ORF">KCV03_g4776</name>
</gene>
<evidence type="ECO:0000313" key="2">
    <source>
        <dbReference type="Proteomes" id="UP000767238"/>
    </source>
</evidence>
<dbReference type="OrthoDB" id="1898821at2759"/>
<comment type="caution">
    <text evidence="1">The sequence shown here is derived from an EMBL/GenBank/DDBJ whole genome shotgun (WGS) entry which is preliminary data.</text>
</comment>
<feature type="non-terminal residue" evidence="1">
    <location>
        <position position="93"/>
    </location>
</feature>
<proteinExistence type="predicted"/>
<organism evidence="1 2">
    <name type="scientific">Aureobasidium melanogenum</name>
    <name type="common">Aureobasidium pullulans var. melanogenum</name>
    <dbReference type="NCBI Taxonomy" id="46634"/>
    <lineage>
        <taxon>Eukaryota</taxon>
        <taxon>Fungi</taxon>
        <taxon>Dikarya</taxon>
        <taxon>Ascomycota</taxon>
        <taxon>Pezizomycotina</taxon>
        <taxon>Dothideomycetes</taxon>
        <taxon>Dothideomycetidae</taxon>
        <taxon>Dothideales</taxon>
        <taxon>Saccotheciaceae</taxon>
        <taxon>Aureobasidium</taxon>
    </lineage>
</organism>
<protein>
    <submittedName>
        <fullName evidence="1">Uncharacterized protein</fullName>
    </submittedName>
</protein>
<name>A0A9P8K5Z5_AURME</name>
<reference evidence="1" key="1">
    <citation type="journal article" date="2021" name="J Fungi (Basel)">
        <title>Virulence traits and population genomics of the black yeast Aureobasidium melanogenum.</title>
        <authorList>
            <person name="Cernosa A."/>
            <person name="Sun X."/>
            <person name="Gostincar C."/>
            <person name="Fang C."/>
            <person name="Gunde-Cimerman N."/>
            <person name="Song Z."/>
        </authorList>
    </citation>
    <scope>NUCLEOTIDE SEQUENCE</scope>
    <source>
        <strain evidence="1">EXF-8016</strain>
    </source>
</reference>
<dbReference type="EMBL" id="JAHFYH010000029">
    <property type="protein sequence ID" value="KAH0222144.1"/>
    <property type="molecule type" value="Genomic_DNA"/>
</dbReference>